<dbReference type="Pfam" id="PF04892">
    <property type="entry name" value="VanZ"/>
    <property type="match status" value="1"/>
</dbReference>
<keyword evidence="1" id="KW-0472">Membrane</keyword>
<feature type="transmembrane region" description="Helical" evidence="1">
    <location>
        <begin position="92"/>
        <end position="111"/>
    </location>
</feature>
<feature type="transmembrane region" description="Helical" evidence="1">
    <location>
        <begin position="6"/>
        <end position="27"/>
    </location>
</feature>
<evidence type="ECO:0000313" key="4">
    <source>
        <dbReference type="Proteomes" id="UP000681414"/>
    </source>
</evidence>
<dbReference type="AlphaFoldDB" id="A0A942TE85"/>
<reference evidence="3 4" key="1">
    <citation type="submission" date="2021-05" db="EMBL/GenBank/DDBJ databases">
        <title>Novel Bacillus species.</title>
        <authorList>
            <person name="Liu G."/>
        </authorList>
    </citation>
    <scope>NUCLEOTIDE SEQUENCE [LARGE SCALE GENOMIC DNA]</scope>
    <source>
        <strain evidence="4">FJAT-49780</strain>
    </source>
</reference>
<sequence length="154" mass="17887">MLSISFVFYLFLLIVLLFLGFRSYIWTDLSLIEYIKRSSNLVPFKTIIIYVKPISEGSMNMDIRIKNLFGNAFMFLPMGIYLPYFISKINKISVFSFTMVILLFVIEGIQLVTRRGSFDIDDFILNLFGALIGFSIWKMNSNQKLIIRDSVQSC</sequence>
<feature type="transmembrane region" description="Helical" evidence="1">
    <location>
        <begin position="123"/>
        <end position="140"/>
    </location>
</feature>
<name>A0A942TE85_9BACI</name>
<proteinExistence type="predicted"/>
<dbReference type="InterPro" id="IPR006976">
    <property type="entry name" value="VanZ-like"/>
</dbReference>
<keyword evidence="1" id="KW-1133">Transmembrane helix</keyword>
<dbReference type="InterPro" id="IPR053150">
    <property type="entry name" value="Teicoplanin_resist-assoc"/>
</dbReference>
<keyword evidence="4" id="KW-1185">Reference proteome</keyword>
<gene>
    <name evidence="3" type="ORF">KHA97_08865</name>
</gene>
<evidence type="ECO:0000256" key="1">
    <source>
        <dbReference type="SAM" id="Phobius"/>
    </source>
</evidence>
<dbReference type="RefSeq" id="WP_213124403.1">
    <property type="nucleotide sequence ID" value="NZ_JAGYPG010000002.1"/>
</dbReference>
<dbReference type="Proteomes" id="UP000681414">
    <property type="component" value="Unassembled WGS sequence"/>
</dbReference>
<protein>
    <submittedName>
        <fullName evidence="3">VanZ family protein</fullName>
    </submittedName>
</protein>
<comment type="caution">
    <text evidence="3">The sequence shown here is derived from an EMBL/GenBank/DDBJ whole genome shotgun (WGS) entry which is preliminary data.</text>
</comment>
<dbReference type="EMBL" id="JAGYPG010000002">
    <property type="protein sequence ID" value="MBS4195166.1"/>
    <property type="molecule type" value="Genomic_DNA"/>
</dbReference>
<accession>A0A942TE85</accession>
<feature type="transmembrane region" description="Helical" evidence="1">
    <location>
        <begin position="68"/>
        <end position="86"/>
    </location>
</feature>
<evidence type="ECO:0000259" key="2">
    <source>
        <dbReference type="Pfam" id="PF04892"/>
    </source>
</evidence>
<dbReference type="PANTHER" id="PTHR36834">
    <property type="entry name" value="MEMBRANE PROTEIN-RELATED"/>
    <property type="match status" value="1"/>
</dbReference>
<evidence type="ECO:0000313" key="3">
    <source>
        <dbReference type="EMBL" id="MBS4195166.1"/>
    </source>
</evidence>
<dbReference type="PANTHER" id="PTHR36834:SF1">
    <property type="entry name" value="INTEGRAL MEMBRANE PROTEIN"/>
    <property type="match status" value="1"/>
</dbReference>
<feature type="domain" description="VanZ-like" evidence="2">
    <location>
        <begin position="6"/>
        <end position="138"/>
    </location>
</feature>
<organism evidence="3 4">
    <name type="scientific">Lederbergia citri</name>
    <dbReference type="NCBI Taxonomy" id="2833580"/>
    <lineage>
        <taxon>Bacteria</taxon>
        <taxon>Bacillati</taxon>
        <taxon>Bacillota</taxon>
        <taxon>Bacilli</taxon>
        <taxon>Bacillales</taxon>
        <taxon>Bacillaceae</taxon>
        <taxon>Lederbergia</taxon>
    </lineage>
</organism>
<keyword evidence="1" id="KW-0812">Transmembrane</keyword>